<dbReference type="NCBIfam" id="NF008702">
    <property type="entry name" value="PRK11713.6-1"/>
    <property type="match status" value="1"/>
</dbReference>
<dbReference type="GO" id="GO:0005737">
    <property type="term" value="C:cytoplasm"/>
    <property type="evidence" value="ECO:0007669"/>
    <property type="project" value="UniProtKB-SubCell"/>
</dbReference>
<dbReference type="RefSeq" id="WP_014783521.1">
    <property type="nucleotide sequence ID" value="NC_018013.1"/>
</dbReference>
<dbReference type="EMBL" id="CP003280">
    <property type="protein sequence ID" value="AFL82272.1"/>
    <property type="molecule type" value="Genomic_DNA"/>
</dbReference>
<evidence type="ECO:0000256" key="2">
    <source>
        <dbReference type="ARBA" id="ARBA00005528"/>
    </source>
</evidence>
<dbReference type="Gene3D" id="3.40.1280.10">
    <property type="match status" value="1"/>
</dbReference>
<comment type="similarity">
    <text evidence="2 10">Belongs to the RNA methyltransferase RsmE family.</text>
</comment>
<evidence type="ECO:0000256" key="6">
    <source>
        <dbReference type="ARBA" id="ARBA00022679"/>
    </source>
</evidence>
<dbReference type="InterPro" id="IPR006700">
    <property type="entry name" value="RsmE"/>
</dbReference>
<keyword evidence="4 10" id="KW-0698">rRNA processing</keyword>
<evidence type="ECO:0000259" key="12">
    <source>
        <dbReference type="Pfam" id="PF20260"/>
    </source>
</evidence>
<comment type="function">
    <text evidence="8 10">Specifically methylates the N3 position of the uracil ring of uridine 1498 (m3U1498) in 16S rRNA. Acts on the fully assembled 30S ribosomal subunit.</text>
</comment>
<dbReference type="STRING" id="746697.Aeqsu_2822"/>
<protein>
    <recommendedName>
        <fullName evidence="10">Ribosomal RNA small subunit methyltransferase E</fullName>
        <ecNumber evidence="10">2.1.1.193</ecNumber>
    </recommendedName>
</protein>
<evidence type="ECO:0000256" key="1">
    <source>
        <dbReference type="ARBA" id="ARBA00004496"/>
    </source>
</evidence>
<dbReference type="PANTHER" id="PTHR30027:SF3">
    <property type="entry name" value="16S RRNA (URACIL(1498)-N(3))-METHYLTRANSFERASE"/>
    <property type="match status" value="1"/>
</dbReference>
<dbReference type="EC" id="2.1.1.193" evidence="10"/>
<keyword evidence="3 10" id="KW-0963">Cytoplasm</keyword>
<proteinExistence type="inferred from homology"/>
<dbReference type="InterPro" id="IPR046886">
    <property type="entry name" value="RsmE_MTase_dom"/>
</dbReference>
<organism evidence="13 14">
    <name type="scientific">Aequorivita sublithincola (strain DSM 14238 / LMG 21431 / ACAM 643 / 9-3)</name>
    <dbReference type="NCBI Taxonomy" id="746697"/>
    <lineage>
        <taxon>Bacteria</taxon>
        <taxon>Pseudomonadati</taxon>
        <taxon>Bacteroidota</taxon>
        <taxon>Flavobacteriia</taxon>
        <taxon>Flavobacteriales</taxon>
        <taxon>Flavobacteriaceae</taxon>
        <taxon>Aequorivita</taxon>
    </lineage>
</organism>
<dbReference type="InterPro" id="IPR029026">
    <property type="entry name" value="tRNA_m1G_MTases_N"/>
</dbReference>
<evidence type="ECO:0000313" key="14">
    <source>
        <dbReference type="Proteomes" id="UP000006049"/>
    </source>
</evidence>
<gene>
    <name evidence="13" type="ordered locus">Aeqsu_2822</name>
</gene>
<evidence type="ECO:0000256" key="8">
    <source>
        <dbReference type="ARBA" id="ARBA00025699"/>
    </source>
</evidence>
<keyword evidence="6 10" id="KW-0808">Transferase</keyword>
<keyword evidence="14" id="KW-1185">Reference proteome</keyword>
<dbReference type="Gene3D" id="2.40.240.20">
    <property type="entry name" value="Hypothetical PUA domain-like, domain 1"/>
    <property type="match status" value="1"/>
</dbReference>
<dbReference type="SUPFAM" id="SSF75217">
    <property type="entry name" value="alpha/beta knot"/>
    <property type="match status" value="1"/>
</dbReference>
<comment type="catalytic activity">
    <reaction evidence="9 10">
        <text>uridine(1498) in 16S rRNA + S-adenosyl-L-methionine = N(3)-methyluridine(1498) in 16S rRNA + S-adenosyl-L-homocysteine + H(+)</text>
        <dbReference type="Rhea" id="RHEA:42920"/>
        <dbReference type="Rhea" id="RHEA-COMP:10283"/>
        <dbReference type="Rhea" id="RHEA-COMP:10284"/>
        <dbReference type="ChEBI" id="CHEBI:15378"/>
        <dbReference type="ChEBI" id="CHEBI:57856"/>
        <dbReference type="ChEBI" id="CHEBI:59789"/>
        <dbReference type="ChEBI" id="CHEBI:65315"/>
        <dbReference type="ChEBI" id="CHEBI:74502"/>
        <dbReference type="EC" id="2.1.1.193"/>
    </reaction>
</comment>
<dbReference type="InterPro" id="IPR029028">
    <property type="entry name" value="Alpha/beta_knot_MTases"/>
</dbReference>
<evidence type="ECO:0000256" key="7">
    <source>
        <dbReference type="ARBA" id="ARBA00022691"/>
    </source>
</evidence>
<accession>I3YZ54</accession>
<dbReference type="SUPFAM" id="SSF88697">
    <property type="entry name" value="PUA domain-like"/>
    <property type="match status" value="1"/>
</dbReference>
<dbReference type="Proteomes" id="UP000006049">
    <property type="component" value="Chromosome"/>
</dbReference>
<name>I3YZ54_AEQSU</name>
<evidence type="ECO:0000313" key="13">
    <source>
        <dbReference type="EMBL" id="AFL82272.1"/>
    </source>
</evidence>
<evidence type="ECO:0000256" key="4">
    <source>
        <dbReference type="ARBA" id="ARBA00022552"/>
    </source>
</evidence>
<feature type="domain" description="Ribosomal RNA small subunit methyltransferase E methyltransferase" evidence="11">
    <location>
        <begin position="74"/>
        <end position="230"/>
    </location>
</feature>
<dbReference type="GO" id="GO:0070042">
    <property type="term" value="F:rRNA (uridine-N3-)-methyltransferase activity"/>
    <property type="evidence" value="ECO:0007669"/>
    <property type="project" value="TreeGrafter"/>
</dbReference>
<dbReference type="GO" id="GO:0070475">
    <property type="term" value="P:rRNA base methylation"/>
    <property type="evidence" value="ECO:0007669"/>
    <property type="project" value="TreeGrafter"/>
</dbReference>
<reference evidence="13 14" key="1">
    <citation type="submission" date="2012-06" db="EMBL/GenBank/DDBJ databases">
        <title>The complete genome of Aequorivita sublithincola DSM 14238.</title>
        <authorList>
            <consortium name="US DOE Joint Genome Institute (JGI-PGF)"/>
            <person name="Lucas S."/>
            <person name="Copeland A."/>
            <person name="Lapidus A."/>
            <person name="Goodwin L."/>
            <person name="Pitluck S."/>
            <person name="Peters L."/>
            <person name="Munk A.C.C."/>
            <person name="Kyrpides N."/>
            <person name="Mavromatis K."/>
            <person name="Pagani I."/>
            <person name="Ivanova N."/>
            <person name="Ovchinnikova G."/>
            <person name="Zeytun A."/>
            <person name="Detter J.C."/>
            <person name="Han C."/>
            <person name="Land M."/>
            <person name="Hauser L."/>
            <person name="Markowitz V."/>
            <person name="Cheng J.-F."/>
            <person name="Hugenholtz P."/>
            <person name="Woyke T."/>
            <person name="Wu D."/>
            <person name="Tindall B."/>
            <person name="Faehnrich R."/>
            <person name="Brambilla E."/>
            <person name="Klenk H.-P."/>
            <person name="Eisen J.A."/>
        </authorList>
    </citation>
    <scope>NUCLEOTIDE SEQUENCE [LARGE SCALE GENOMIC DNA]</scope>
    <source>
        <strain evidence="14">DSM 14238 / LMG 21431 / ACAM 643 / 9-3</strain>
    </source>
</reference>
<dbReference type="Pfam" id="PF20260">
    <property type="entry name" value="PUA_4"/>
    <property type="match status" value="1"/>
</dbReference>
<evidence type="ECO:0000256" key="9">
    <source>
        <dbReference type="ARBA" id="ARBA00047944"/>
    </source>
</evidence>
<dbReference type="OrthoDB" id="9815641at2"/>
<comment type="subcellular location">
    <subcellularLocation>
        <location evidence="1 10">Cytoplasm</location>
    </subcellularLocation>
</comment>
<dbReference type="Pfam" id="PF04452">
    <property type="entry name" value="Methyltrans_RNA"/>
    <property type="match status" value="1"/>
</dbReference>
<evidence type="ECO:0000259" key="11">
    <source>
        <dbReference type="Pfam" id="PF04452"/>
    </source>
</evidence>
<evidence type="ECO:0000256" key="5">
    <source>
        <dbReference type="ARBA" id="ARBA00022603"/>
    </source>
</evidence>
<dbReference type="eggNOG" id="COG1385">
    <property type="taxonomic scope" value="Bacteria"/>
</dbReference>
<evidence type="ECO:0000256" key="10">
    <source>
        <dbReference type="PIRNR" id="PIRNR015601"/>
    </source>
</evidence>
<keyword evidence="5 10" id="KW-0489">Methyltransferase</keyword>
<dbReference type="PATRIC" id="fig|746697.3.peg.2877"/>
<keyword evidence="7 10" id="KW-0949">S-adenosyl-L-methionine</keyword>
<feature type="domain" description="Ribosomal RNA small subunit methyltransferase E PUA-like" evidence="12">
    <location>
        <begin position="18"/>
        <end position="65"/>
    </location>
</feature>
<dbReference type="HOGENOM" id="CLU_067442_4_1_10"/>
<dbReference type="PIRSF" id="PIRSF015601">
    <property type="entry name" value="MTase_slr0722"/>
    <property type="match status" value="1"/>
</dbReference>
<dbReference type="NCBIfam" id="TIGR00046">
    <property type="entry name" value="RsmE family RNA methyltransferase"/>
    <property type="match status" value="1"/>
</dbReference>
<dbReference type="PANTHER" id="PTHR30027">
    <property type="entry name" value="RIBOSOMAL RNA SMALL SUBUNIT METHYLTRANSFERASE E"/>
    <property type="match status" value="1"/>
</dbReference>
<dbReference type="AlphaFoldDB" id="I3YZ54"/>
<evidence type="ECO:0000256" key="3">
    <source>
        <dbReference type="ARBA" id="ARBA00022490"/>
    </source>
</evidence>
<dbReference type="InterPro" id="IPR015947">
    <property type="entry name" value="PUA-like_sf"/>
</dbReference>
<dbReference type="KEGG" id="asl:Aeqsu_2822"/>
<sequence>MQLFYNPNISNNSKEVTFDKEESRHIVKVLRMKDGDDFKITNGKGSFFNAEITNANPKGCLVKIISEEIQPPMSYQLHLAVAPTKLNDRYEWFLEKATEIGISEITPIICAHSERKTIKPDRYEKILQSAMKQSLKAYLPVLNEAVSFKDFINSEKSSEGLKCIAHCEETDKKSLKSVINKNQKITILIGPEGDFSSEEIELAKMSGYIPVTLGESRLRTETAAIVACHSVAFKNE</sequence>
<dbReference type="CDD" id="cd18084">
    <property type="entry name" value="RsmE-like"/>
    <property type="match status" value="1"/>
</dbReference>
<dbReference type="InterPro" id="IPR046887">
    <property type="entry name" value="RsmE_PUA-like"/>
</dbReference>